<dbReference type="Pfam" id="PF15915">
    <property type="entry name" value="BAT"/>
    <property type="match status" value="1"/>
</dbReference>
<protein>
    <recommendedName>
        <fullName evidence="7">DNA-binding protein</fullName>
    </recommendedName>
</protein>
<evidence type="ECO:0000259" key="4">
    <source>
        <dbReference type="Pfam" id="PF15915"/>
    </source>
</evidence>
<evidence type="ECO:0000313" key="6">
    <source>
        <dbReference type="Proteomes" id="UP001501729"/>
    </source>
</evidence>
<feature type="domain" description="HTH bat-type" evidence="3">
    <location>
        <begin position="159"/>
        <end position="210"/>
    </location>
</feature>
<evidence type="ECO:0000256" key="1">
    <source>
        <dbReference type="ARBA" id="ARBA00023015"/>
    </source>
</evidence>
<dbReference type="InterPro" id="IPR031803">
    <property type="entry name" value="BAT_GAF/HTH-assoc"/>
</dbReference>
<name>A0AAV3UBB0_9EURY</name>
<keyword evidence="6" id="KW-1185">Reference proteome</keyword>
<evidence type="ECO:0000259" key="3">
    <source>
        <dbReference type="Pfam" id="PF04967"/>
    </source>
</evidence>
<dbReference type="GeneID" id="68614895"/>
<evidence type="ECO:0000256" key="2">
    <source>
        <dbReference type="ARBA" id="ARBA00023163"/>
    </source>
</evidence>
<organism evidence="5 6">
    <name type="scientific">Haladaptatus pallidirubidus</name>
    <dbReference type="NCBI Taxonomy" id="1008152"/>
    <lineage>
        <taxon>Archaea</taxon>
        <taxon>Methanobacteriati</taxon>
        <taxon>Methanobacteriota</taxon>
        <taxon>Stenosarchaea group</taxon>
        <taxon>Halobacteria</taxon>
        <taxon>Halobacteriales</taxon>
        <taxon>Haladaptataceae</taxon>
        <taxon>Haladaptatus</taxon>
    </lineage>
</organism>
<proteinExistence type="predicted"/>
<reference evidence="5 6" key="1">
    <citation type="journal article" date="2019" name="Int. J. Syst. Evol. Microbiol.">
        <title>The Global Catalogue of Microorganisms (GCM) 10K type strain sequencing project: providing services to taxonomists for standard genome sequencing and annotation.</title>
        <authorList>
            <consortium name="The Broad Institute Genomics Platform"/>
            <consortium name="The Broad Institute Genome Sequencing Center for Infectious Disease"/>
            <person name="Wu L."/>
            <person name="Ma J."/>
        </authorList>
    </citation>
    <scope>NUCLEOTIDE SEQUENCE [LARGE SCALE GENOMIC DNA]</scope>
    <source>
        <strain evidence="5 6">JCM 17504</strain>
    </source>
</reference>
<sequence>MTATVVEVEIPPDEFALSQSLAALEDLSFEIERVVAHDDDEVMPFVWISSEKSSREDIETALAEDPSVKDIELLANLEDEWLYQMGWVDQIGALIQILVKEDGTILAAMGNHSCWNLRIVFPEREALSRTYDYCENHGLTLDVLNIYRLDEGRRGRFGLTEDQQDTLTLAYDHGYYQVPRKATADDLAEELGISHQAISERLRRGHGSLVENALILGEGAGSSK</sequence>
<accession>A0AAV3UBB0</accession>
<dbReference type="PANTHER" id="PTHR34236">
    <property type="entry name" value="DIMETHYL SULFOXIDE REDUCTASE TRANSCRIPTIONAL ACTIVATOR"/>
    <property type="match status" value="1"/>
</dbReference>
<dbReference type="RefSeq" id="WP_227774876.1">
    <property type="nucleotide sequence ID" value="NZ_BAABKX010000001.1"/>
</dbReference>
<feature type="domain" description="Bacterioopsin transcriptional activator GAF and HTH associated" evidence="4">
    <location>
        <begin position="5"/>
        <end position="137"/>
    </location>
</feature>
<dbReference type="EMBL" id="BAABKX010000001">
    <property type="protein sequence ID" value="GAA5040795.1"/>
    <property type="molecule type" value="Genomic_DNA"/>
</dbReference>
<dbReference type="InterPro" id="IPR007050">
    <property type="entry name" value="HTH_bacterioopsin"/>
</dbReference>
<evidence type="ECO:0008006" key="7">
    <source>
        <dbReference type="Google" id="ProtNLM"/>
    </source>
</evidence>
<comment type="caution">
    <text evidence="5">The sequence shown here is derived from an EMBL/GenBank/DDBJ whole genome shotgun (WGS) entry which is preliminary data.</text>
</comment>
<dbReference type="PANTHER" id="PTHR34236:SF1">
    <property type="entry name" value="DIMETHYL SULFOXIDE REDUCTASE TRANSCRIPTIONAL ACTIVATOR"/>
    <property type="match status" value="1"/>
</dbReference>
<gene>
    <name evidence="5" type="ORF">GCM10025751_01990</name>
</gene>
<dbReference type="Proteomes" id="UP001501729">
    <property type="component" value="Unassembled WGS sequence"/>
</dbReference>
<keyword evidence="1" id="KW-0805">Transcription regulation</keyword>
<dbReference type="AlphaFoldDB" id="A0AAV3UBB0"/>
<evidence type="ECO:0000313" key="5">
    <source>
        <dbReference type="EMBL" id="GAA5040795.1"/>
    </source>
</evidence>
<dbReference type="Pfam" id="PF04967">
    <property type="entry name" value="HTH_10"/>
    <property type="match status" value="1"/>
</dbReference>
<keyword evidence="2" id="KW-0804">Transcription</keyword>